<feature type="domain" description="RRM" evidence="4">
    <location>
        <begin position="246"/>
        <end position="320"/>
    </location>
</feature>
<keyword evidence="1" id="KW-0677">Repeat</keyword>
<evidence type="ECO:0000256" key="1">
    <source>
        <dbReference type="ARBA" id="ARBA00022737"/>
    </source>
</evidence>
<proteinExistence type="predicted"/>
<dbReference type="PANTHER" id="PTHR15592">
    <property type="entry name" value="MATRIN 3/NUCLEAR PROTEIN 220-RELATED"/>
    <property type="match status" value="1"/>
</dbReference>
<dbReference type="CDD" id="cd00590">
    <property type="entry name" value="RRM_SF"/>
    <property type="match status" value="1"/>
</dbReference>
<feature type="domain" description="RRM" evidence="4">
    <location>
        <begin position="17"/>
        <end position="91"/>
    </location>
</feature>
<dbReference type="Gene3D" id="3.30.70.330">
    <property type="match status" value="4"/>
</dbReference>
<feature type="domain" description="RRM" evidence="4">
    <location>
        <begin position="108"/>
        <end position="191"/>
    </location>
</feature>
<evidence type="ECO:0000313" key="5">
    <source>
        <dbReference type="EMBL" id="KAK2955029.1"/>
    </source>
</evidence>
<keyword evidence="6" id="KW-1185">Reference proteome</keyword>
<evidence type="ECO:0000256" key="3">
    <source>
        <dbReference type="PROSITE-ProRule" id="PRU00176"/>
    </source>
</evidence>
<dbReference type="Proteomes" id="UP001281761">
    <property type="component" value="Unassembled WGS sequence"/>
</dbReference>
<organism evidence="5 6">
    <name type="scientific">Blattamonas nauphoetae</name>
    <dbReference type="NCBI Taxonomy" id="2049346"/>
    <lineage>
        <taxon>Eukaryota</taxon>
        <taxon>Metamonada</taxon>
        <taxon>Preaxostyla</taxon>
        <taxon>Oxymonadida</taxon>
        <taxon>Blattamonas</taxon>
    </lineage>
</organism>
<feature type="domain" description="RRM" evidence="4">
    <location>
        <begin position="365"/>
        <end position="439"/>
    </location>
</feature>
<evidence type="ECO:0000256" key="2">
    <source>
        <dbReference type="ARBA" id="ARBA00022884"/>
    </source>
</evidence>
<keyword evidence="2 3" id="KW-0694">RNA-binding</keyword>
<dbReference type="Pfam" id="PF11835">
    <property type="entry name" value="RRM_8"/>
    <property type="match status" value="1"/>
</dbReference>
<dbReference type="InterPro" id="IPR000504">
    <property type="entry name" value="RRM_dom"/>
</dbReference>
<dbReference type="SMART" id="SM00360">
    <property type="entry name" value="RRM"/>
    <property type="match status" value="4"/>
</dbReference>
<dbReference type="EMBL" id="JARBJD010000071">
    <property type="protein sequence ID" value="KAK2955029.1"/>
    <property type="molecule type" value="Genomic_DNA"/>
</dbReference>
<dbReference type="SUPFAM" id="SSF54928">
    <property type="entry name" value="RNA-binding domain, RBD"/>
    <property type="match status" value="3"/>
</dbReference>
<accession>A0ABQ9XU68</accession>
<evidence type="ECO:0000313" key="6">
    <source>
        <dbReference type="Proteomes" id="UP001281761"/>
    </source>
</evidence>
<dbReference type="InterPro" id="IPR021790">
    <property type="entry name" value="PTBP1-like_RRM2"/>
</dbReference>
<sequence>MHGSSSPVPSPPLPNSRVAHLRNLSPIITRNNLFELCSDFGHVSDILLLHGKQQALIEFATEAECVHFVKSFSGSAPHLQTEQILVQFSRHNTLTTQNSSFTFETPSAVLLVSIINPLYQITLDSLNSVFGPFEPTLGGSVLKIVMFSKSGRLQALIQFSSASAAIEAKRALNGKNVYAQSCTLHIQFSSVTELHITENSDKAHDFTEPRPTRVRSSSKAVLPSMMNFGGWMTHEPGHLVGGDEKVVLIVSDFDKERVNPSGLFNLFSNFGRVVKVKLLHNKPDTALVQFVSAEEAASAQKALHSTPIFGLLLDVNFSNIQNIVLSGRGIEDDSIKHELDNTDLSLTRSFWTSTTFSTHLAHPSEYLHLSNFPPTTTAEEISVFLASVAEAKRVSIQTRGGRGMAIAEFASLEQANNVMVTLHRMVFNGRPLVVSYTRSKL</sequence>
<evidence type="ECO:0000259" key="4">
    <source>
        <dbReference type="PROSITE" id="PS50102"/>
    </source>
</evidence>
<gene>
    <name evidence="5" type="ORF">BLNAU_9960</name>
</gene>
<reference evidence="5 6" key="1">
    <citation type="journal article" date="2022" name="bioRxiv">
        <title>Genomics of Preaxostyla Flagellates Illuminates Evolutionary Transitions and the Path Towards Mitochondrial Loss.</title>
        <authorList>
            <person name="Novak L.V.F."/>
            <person name="Treitli S.C."/>
            <person name="Pyrih J."/>
            <person name="Halakuc P."/>
            <person name="Pipaliya S.V."/>
            <person name="Vacek V."/>
            <person name="Brzon O."/>
            <person name="Soukal P."/>
            <person name="Eme L."/>
            <person name="Dacks J.B."/>
            <person name="Karnkowska A."/>
            <person name="Elias M."/>
            <person name="Hampl V."/>
        </authorList>
    </citation>
    <scope>NUCLEOTIDE SEQUENCE [LARGE SCALE GENOMIC DNA]</scope>
    <source>
        <strain evidence="5">NAU3</strain>
        <tissue evidence="5">Gut</tissue>
    </source>
</reference>
<dbReference type="Pfam" id="PF13893">
    <property type="entry name" value="RRM_5"/>
    <property type="match status" value="1"/>
</dbReference>
<dbReference type="InterPro" id="IPR012677">
    <property type="entry name" value="Nucleotide-bd_a/b_plait_sf"/>
</dbReference>
<dbReference type="InterPro" id="IPR035979">
    <property type="entry name" value="RBD_domain_sf"/>
</dbReference>
<comment type="caution">
    <text evidence="5">The sequence shown here is derived from an EMBL/GenBank/DDBJ whole genome shotgun (WGS) entry which is preliminary data.</text>
</comment>
<dbReference type="Pfam" id="PF00076">
    <property type="entry name" value="RRM_1"/>
    <property type="match status" value="2"/>
</dbReference>
<dbReference type="PROSITE" id="PS50102">
    <property type="entry name" value="RRM"/>
    <property type="match status" value="4"/>
</dbReference>
<name>A0ABQ9XU68_9EUKA</name>
<protein>
    <submittedName>
        <fullName evidence="5">Polypyrimidine tract-binding protein</fullName>
    </submittedName>
</protein>